<evidence type="ECO:0000313" key="1">
    <source>
        <dbReference type="EMBL" id="ODN43240.1"/>
    </source>
</evidence>
<sequence>MALTLCEINKENWTPLHLLYFHFDKRLAQVLEGIPFTEQQRIWLSSVLCMAKNDKQIKENHELRKITKAFQKRDLDLSKYWPHLRDKPRPLDWITNELMNTSLDEAKAKTSNSLKKRMADDLKREIRYGSKSMVFTFLTAVRVMSHHKFRFRSTTTKKTNAYIAMEPYVRVLKELLGVSDSDLCAAMKNKGHLANGCYMTYSQFRQKTNDKSKQLLVTQTMEG</sequence>
<comment type="caution">
    <text evidence="1">The sequence shown here is derived from an EMBL/GenBank/DDBJ whole genome shotgun (WGS) entry which is preliminary data.</text>
</comment>
<reference evidence="1 2" key="1">
    <citation type="submission" date="2016-08" db="EMBL/GenBank/DDBJ databases">
        <title>Draft genome sequence of Candidatus Piscirickettsia litoralis, from seawater.</title>
        <authorList>
            <person name="Wan X."/>
            <person name="Lee A.J."/>
            <person name="Hou S."/>
            <person name="Donachie S.P."/>
        </authorList>
    </citation>
    <scope>NUCLEOTIDE SEQUENCE [LARGE SCALE GENOMIC DNA]</scope>
    <source>
        <strain evidence="1 2">Y2</strain>
    </source>
</reference>
<accession>A0ABX3A723</accession>
<name>A0ABX3A723_9GAMM</name>
<proteinExistence type="predicted"/>
<dbReference type="EMBL" id="MDTU01000001">
    <property type="protein sequence ID" value="ODN43240.1"/>
    <property type="molecule type" value="Genomic_DNA"/>
</dbReference>
<dbReference type="Proteomes" id="UP000094329">
    <property type="component" value="Unassembled WGS sequence"/>
</dbReference>
<organism evidence="1 2">
    <name type="scientific">Piscirickettsia litoralis</name>
    <dbReference type="NCBI Taxonomy" id="1891921"/>
    <lineage>
        <taxon>Bacteria</taxon>
        <taxon>Pseudomonadati</taxon>
        <taxon>Pseudomonadota</taxon>
        <taxon>Gammaproteobacteria</taxon>
        <taxon>Thiotrichales</taxon>
        <taxon>Piscirickettsiaceae</taxon>
        <taxon>Piscirickettsia</taxon>
    </lineage>
</organism>
<protein>
    <submittedName>
        <fullName evidence="1">Uncharacterized protein</fullName>
    </submittedName>
</protein>
<evidence type="ECO:0000313" key="2">
    <source>
        <dbReference type="Proteomes" id="UP000094329"/>
    </source>
</evidence>
<gene>
    <name evidence="1" type="ORF">BGC07_10320</name>
</gene>
<keyword evidence="2" id="KW-1185">Reference proteome</keyword>